<dbReference type="FunFam" id="1.20.58.220:FF:000004">
    <property type="entry name" value="Phosphate-specific transport system accessory protein PhoU"/>
    <property type="match status" value="1"/>
</dbReference>
<feature type="domain" description="PhoU" evidence="8">
    <location>
        <begin position="122"/>
        <end position="204"/>
    </location>
</feature>
<dbReference type="GO" id="GO:0005737">
    <property type="term" value="C:cytoplasm"/>
    <property type="evidence" value="ECO:0007669"/>
    <property type="project" value="UniProtKB-SubCell"/>
</dbReference>
<keyword evidence="4 7" id="KW-0813">Transport</keyword>
<dbReference type="EMBL" id="JAAMFM010000017">
    <property type="protein sequence ID" value="NVM95593.1"/>
    <property type="molecule type" value="Genomic_DNA"/>
</dbReference>
<comment type="subcellular location">
    <subcellularLocation>
        <location evidence="1 7">Cytoplasm</location>
    </subcellularLocation>
</comment>
<gene>
    <name evidence="9" type="primary">phoU</name>
    <name evidence="9" type="ORF">G6034_11815</name>
</gene>
<protein>
    <recommendedName>
        <fullName evidence="7">Phosphate-specific transport system accessory protein PhoU</fullName>
    </recommendedName>
</protein>
<dbReference type="Proteomes" id="UP000543556">
    <property type="component" value="Unassembled WGS sequence"/>
</dbReference>
<accession>A0A7Y7IHW6</accession>
<evidence type="ECO:0000256" key="7">
    <source>
        <dbReference type="PIRNR" id="PIRNR003107"/>
    </source>
</evidence>
<proteinExistence type="inferred from homology"/>
<dbReference type="Pfam" id="PF01895">
    <property type="entry name" value="PhoU"/>
    <property type="match status" value="2"/>
</dbReference>
<dbReference type="AlphaFoldDB" id="A0A7Y7IHW6"/>
<evidence type="ECO:0000256" key="1">
    <source>
        <dbReference type="ARBA" id="ARBA00004496"/>
    </source>
</evidence>
<dbReference type="InterPro" id="IPR028366">
    <property type="entry name" value="PhoU"/>
</dbReference>
<dbReference type="PANTHER" id="PTHR42930:SF3">
    <property type="entry name" value="PHOSPHATE-SPECIFIC TRANSPORT SYSTEM ACCESSORY PROTEIN PHOU"/>
    <property type="match status" value="1"/>
</dbReference>
<feature type="domain" description="PhoU" evidence="8">
    <location>
        <begin position="17"/>
        <end position="103"/>
    </location>
</feature>
<evidence type="ECO:0000313" key="10">
    <source>
        <dbReference type="Proteomes" id="UP000543556"/>
    </source>
</evidence>
<dbReference type="NCBIfam" id="TIGR02135">
    <property type="entry name" value="phoU_full"/>
    <property type="match status" value="1"/>
</dbReference>
<keyword evidence="5 7" id="KW-0963">Cytoplasm</keyword>
<dbReference type="InterPro" id="IPR026022">
    <property type="entry name" value="PhoU_dom"/>
</dbReference>
<evidence type="ECO:0000313" key="9">
    <source>
        <dbReference type="EMBL" id="NVM95593.1"/>
    </source>
</evidence>
<evidence type="ECO:0000256" key="3">
    <source>
        <dbReference type="ARBA" id="ARBA00011738"/>
    </source>
</evidence>
<evidence type="ECO:0000259" key="8">
    <source>
        <dbReference type="Pfam" id="PF01895"/>
    </source>
</evidence>
<keyword evidence="10" id="KW-1185">Reference proteome</keyword>
<comment type="caution">
    <text evidence="9">The sequence shown here is derived from an EMBL/GenBank/DDBJ whole genome shotgun (WGS) entry which is preliminary data.</text>
</comment>
<dbReference type="InterPro" id="IPR038078">
    <property type="entry name" value="PhoU-like_sf"/>
</dbReference>
<name>A0A7Y7IHW6_9MICC</name>
<evidence type="ECO:0000256" key="5">
    <source>
        <dbReference type="ARBA" id="ARBA00022490"/>
    </source>
</evidence>
<keyword evidence="6 7" id="KW-0592">Phosphate transport</keyword>
<sequence>MRKVFQAELHQIGEGLIEISSLVIDAIEKSTTAFAAADLQAAQEVIAADARIDFLQNDLDERAIDVLALQGPVASDLRMIVGSLRMSASLERMGDLARHISQLTRLRYPNNVIPAPLVETFAEMARQDIIIARKVSELLDSRDLELASEIAAAKTEINKLHKTVFSAMGAPDWAETPATTVDVTLASRYFERFGDHGVSVARKVSYLVTGEWQPEEFLAG</sequence>
<organism evidence="9 10">
    <name type="scientific">Arthrobacter wenxiniae</name>
    <dbReference type="NCBI Taxonomy" id="2713570"/>
    <lineage>
        <taxon>Bacteria</taxon>
        <taxon>Bacillati</taxon>
        <taxon>Actinomycetota</taxon>
        <taxon>Actinomycetes</taxon>
        <taxon>Micrococcales</taxon>
        <taxon>Micrococcaceae</taxon>
        <taxon>Arthrobacter</taxon>
    </lineage>
</organism>
<comment type="subunit">
    <text evidence="3 7">Homodimer.</text>
</comment>
<evidence type="ECO:0000256" key="2">
    <source>
        <dbReference type="ARBA" id="ARBA00008107"/>
    </source>
</evidence>
<reference evidence="9 10" key="1">
    <citation type="submission" date="2020-02" db="EMBL/GenBank/DDBJ databases">
        <title>Genome sequence of strain AETb3-4.</title>
        <authorList>
            <person name="Gao J."/>
            <person name="Zhang X."/>
        </authorList>
    </citation>
    <scope>NUCLEOTIDE SEQUENCE [LARGE SCALE GENOMIC DNA]</scope>
    <source>
        <strain evidence="9 10">AETb3-4</strain>
    </source>
</reference>
<dbReference type="SUPFAM" id="SSF109755">
    <property type="entry name" value="PhoU-like"/>
    <property type="match status" value="1"/>
</dbReference>
<dbReference type="PIRSF" id="PIRSF003107">
    <property type="entry name" value="PhoU"/>
    <property type="match status" value="1"/>
</dbReference>
<dbReference type="GO" id="GO:0045936">
    <property type="term" value="P:negative regulation of phosphate metabolic process"/>
    <property type="evidence" value="ECO:0007669"/>
    <property type="project" value="InterPro"/>
</dbReference>
<evidence type="ECO:0000256" key="6">
    <source>
        <dbReference type="ARBA" id="ARBA00022592"/>
    </source>
</evidence>
<comment type="function">
    <text evidence="7">Plays a role in the regulation of phosphate uptake.</text>
</comment>
<dbReference type="PANTHER" id="PTHR42930">
    <property type="entry name" value="PHOSPHATE-SPECIFIC TRANSPORT SYSTEM ACCESSORY PROTEIN PHOU"/>
    <property type="match status" value="1"/>
</dbReference>
<dbReference type="Gene3D" id="1.20.58.220">
    <property type="entry name" value="Phosphate transport system protein phou homolog 2, domain 2"/>
    <property type="match status" value="1"/>
</dbReference>
<comment type="similarity">
    <text evidence="2 7">Belongs to the PhoU family.</text>
</comment>
<evidence type="ECO:0000256" key="4">
    <source>
        <dbReference type="ARBA" id="ARBA00022448"/>
    </source>
</evidence>
<dbReference type="GO" id="GO:0030643">
    <property type="term" value="P:intracellular phosphate ion homeostasis"/>
    <property type="evidence" value="ECO:0007669"/>
    <property type="project" value="InterPro"/>
</dbReference>
<dbReference type="RefSeq" id="WP_176635321.1">
    <property type="nucleotide sequence ID" value="NZ_JAAMFM010000017.1"/>
</dbReference>
<dbReference type="GO" id="GO:0006817">
    <property type="term" value="P:phosphate ion transport"/>
    <property type="evidence" value="ECO:0007669"/>
    <property type="project" value="UniProtKB-KW"/>
</dbReference>